<dbReference type="EMBL" id="BK015962">
    <property type="protein sequence ID" value="DAF87286.1"/>
    <property type="molecule type" value="Genomic_DNA"/>
</dbReference>
<accession>A0A8S5TYK5</accession>
<dbReference type="SUPFAM" id="SSF52540">
    <property type="entry name" value="P-loop containing nucleoside triphosphate hydrolases"/>
    <property type="match status" value="1"/>
</dbReference>
<name>A0A8S5TYK5_9CAUD</name>
<dbReference type="InterPro" id="IPR020590">
    <property type="entry name" value="Guanylate_kinase_CS"/>
</dbReference>
<proteinExistence type="inferred from homology"/>
<comment type="similarity">
    <text evidence="1">Belongs to the guanylate kinase family.</text>
</comment>
<sequence>MKPIVIGICGKSASGKDLTATQLVDEYIEMGIPVNKVVSYTTRPPREGEINGVDYHFIDRRTFIKMQYENKFMEYSEFRGWKYGTSIDAFKDDCVNICVLNPTGMDALSKYYRYTRSIAACELFYLKVPFFTRLKRSIKREHTFKWEFIRRAFSDNHNFLDYDEYFGYMDNEHLLPYCNGCVNFVSKIMNNDRLIYETSKLER</sequence>
<evidence type="ECO:0000256" key="3">
    <source>
        <dbReference type="ARBA" id="ARBA00022777"/>
    </source>
</evidence>
<dbReference type="SMART" id="SM00072">
    <property type="entry name" value="GuKc"/>
    <property type="match status" value="1"/>
</dbReference>
<keyword evidence="2" id="KW-0808">Transferase</keyword>
<dbReference type="Gene3D" id="3.40.50.300">
    <property type="entry name" value="P-loop containing nucleotide triphosphate hydrolases"/>
    <property type="match status" value="1"/>
</dbReference>
<dbReference type="InterPro" id="IPR008144">
    <property type="entry name" value="Guanylate_kin-like_dom"/>
</dbReference>
<organism evidence="5">
    <name type="scientific">Siphoviridae sp. ctnPP24</name>
    <dbReference type="NCBI Taxonomy" id="2825662"/>
    <lineage>
        <taxon>Viruses</taxon>
        <taxon>Duplodnaviria</taxon>
        <taxon>Heunggongvirae</taxon>
        <taxon>Uroviricota</taxon>
        <taxon>Caudoviricetes</taxon>
    </lineage>
</organism>
<dbReference type="InterPro" id="IPR027417">
    <property type="entry name" value="P-loop_NTPase"/>
</dbReference>
<dbReference type="PROSITE" id="PS50052">
    <property type="entry name" value="GUANYLATE_KINASE_2"/>
    <property type="match status" value="1"/>
</dbReference>
<evidence type="ECO:0000259" key="4">
    <source>
        <dbReference type="PROSITE" id="PS50052"/>
    </source>
</evidence>
<evidence type="ECO:0000313" key="5">
    <source>
        <dbReference type="EMBL" id="DAF87286.1"/>
    </source>
</evidence>
<reference evidence="5" key="1">
    <citation type="journal article" date="2021" name="Proc. Natl. Acad. Sci. U.S.A.">
        <title>A Catalog of Tens of Thousands of Viruses from Human Metagenomes Reveals Hidden Associations with Chronic Diseases.</title>
        <authorList>
            <person name="Tisza M.J."/>
            <person name="Buck C.B."/>
        </authorList>
    </citation>
    <scope>NUCLEOTIDE SEQUENCE</scope>
    <source>
        <strain evidence="5">CtnPP24</strain>
    </source>
</reference>
<protein>
    <submittedName>
        <fullName evidence="5">GMPK protein</fullName>
    </submittedName>
</protein>
<evidence type="ECO:0000256" key="1">
    <source>
        <dbReference type="ARBA" id="ARBA00005790"/>
    </source>
</evidence>
<dbReference type="Pfam" id="PF00625">
    <property type="entry name" value="Guanylate_kin"/>
    <property type="match status" value="1"/>
</dbReference>
<keyword evidence="3" id="KW-0418">Kinase</keyword>
<dbReference type="GO" id="GO:0004385">
    <property type="term" value="F:GMP kinase activity"/>
    <property type="evidence" value="ECO:0007669"/>
    <property type="project" value="TreeGrafter"/>
</dbReference>
<dbReference type="InterPro" id="IPR008145">
    <property type="entry name" value="GK/Ca_channel_bsu"/>
</dbReference>
<dbReference type="PANTHER" id="PTHR23117">
    <property type="entry name" value="GUANYLATE KINASE-RELATED"/>
    <property type="match status" value="1"/>
</dbReference>
<feature type="domain" description="Guanylate kinase-like" evidence="4">
    <location>
        <begin position="3"/>
        <end position="92"/>
    </location>
</feature>
<dbReference type="PANTHER" id="PTHR23117:SF13">
    <property type="entry name" value="GUANYLATE KINASE"/>
    <property type="match status" value="1"/>
</dbReference>
<evidence type="ECO:0000256" key="2">
    <source>
        <dbReference type="ARBA" id="ARBA00022679"/>
    </source>
</evidence>
<dbReference type="PROSITE" id="PS00856">
    <property type="entry name" value="GUANYLATE_KINASE_1"/>
    <property type="match status" value="1"/>
</dbReference>